<gene>
    <name evidence="1" type="ORF">CUN67_13040</name>
</gene>
<dbReference type="AlphaFoldDB" id="A0A6B9FZP9"/>
<accession>A0A6B9FZP9</accession>
<reference evidence="1 2" key="1">
    <citation type="submission" date="2017-11" db="EMBL/GenBank/DDBJ databases">
        <title>Genome sequence of Pantoea cypripedii NE1.</title>
        <authorList>
            <person name="Nascimento F.X."/>
        </authorList>
    </citation>
    <scope>NUCLEOTIDE SEQUENCE [LARGE SCALE GENOMIC DNA]</scope>
    <source>
        <strain evidence="1 2">NE1</strain>
    </source>
</reference>
<evidence type="ECO:0000313" key="1">
    <source>
        <dbReference type="EMBL" id="QGY29802.1"/>
    </source>
</evidence>
<dbReference type="RefSeq" id="WP_208715742.1">
    <property type="nucleotide sequence ID" value="NZ_CP024768.1"/>
</dbReference>
<evidence type="ECO:0000313" key="2">
    <source>
        <dbReference type="Proteomes" id="UP000502005"/>
    </source>
</evidence>
<organism evidence="1 2">
    <name type="scientific">Pantoea cypripedii</name>
    <name type="common">Pectobacterium cypripedii</name>
    <name type="synonym">Erwinia cypripedii</name>
    <dbReference type="NCBI Taxonomy" id="55209"/>
    <lineage>
        <taxon>Bacteria</taxon>
        <taxon>Pseudomonadati</taxon>
        <taxon>Pseudomonadota</taxon>
        <taxon>Gammaproteobacteria</taxon>
        <taxon>Enterobacterales</taxon>
        <taxon>Erwiniaceae</taxon>
        <taxon>Pantoea</taxon>
    </lineage>
</organism>
<proteinExistence type="predicted"/>
<dbReference type="Proteomes" id="UP000502005">
    <property type="component" value="Chromosome"/>
</dbReference>
<protein>
    <submittedName>
        <fullName evidence="1">Uncharacterized protein</fullName>
    </submittedName>
</protein>
<sequence length="135" mass="15299">MRKIAMYRRNNHPNSGFKEKLAYQLSKGPKTGSELCVILSMSLRDFNSNIRDVISKHGETLQVNATDPVKVGRFIDKTYSLARKPKRVNPKKGSPLIVSWKQLANTGEEKRLECEAAAKRRRRLIKAGFNPGCLE</sequence>
<dbReference type="EMBL" id="CP024768">
    <property type="protein sequence ID" value="QGY29802.1"/>
    <property type="molecule type" value="Genomic_DNA"/>
</dbReference>
<name>A0A6B9FZP9_PANCY</name>